<feature type="domain" description="Tc1-like transposase DDE" evidence="1">
    <location>
        <begin position="316"/>
        <end position="468"/>
    </location>
</feature>
<dbReference type="InterPro" id="IPR038717">
    <property type="entry name" value="Tc1-like_DDE_dom"/>
</dbReference>
<dbReference type="Pfam" id="PF13358">
    <property type="entry name" value="DDE_3"/>
    <property type="match status" value="1"/>
</dbReference>
<name>A0ABR9XMS7_9SPHI</name>
<protein>
    <submittedName>
        <fullName evidence="2">IS630 family transposase</fullName>
    </submittedName>
</protein>
<dbReference type="Proteomes" id="UP000632774">
    <property type="component" value="Unassembled WGS sequence"/>
</dbReference>
<dbReference type="NCBIfam" id="NF033545">
    <property type="entry name" value="transpos_IS630"/>
    <property type="match status" value="1"/>
</dbReference>
<gene>
    <name evidence="2" type="ORF">IRJ18_17895</name>
</gene>
<comment type="caution">
    <text evidence="2">The sequence shown here is derived from an EMBL/GenBank/DDBJ whole genome shotgun (WGS) entry which is preliminary data.</text>
</comment>
<proteinExistence type="predicted"/>
<evidence type="ECO:0000259" key="1">
    <source>
        <dbReference type="Pfam" id="PF13358"/>
    </source>
</evidence>
<reference evidence="2 3" key="1">
    <citation type="submission" date="2020-10" db="EMBL/GenBank/DDBJ databases">
        <title>Mucilaginibacter mali sp. nov., isolated from rhizosphere soil of apple orchard.</title>
        <authorList>
            <person name="Lee J.-S."/>
            <person name="Kim H.S."/>
            <person name="Kim J.-S."/>
        </authorList>
    </citation>
    <scope>NUCLEOTIDE SEQUENCE [LARGE SCALE GENOMIC DNA]</scope>
    <source>
        <strain evidence="2 3">KCTC 23157</strain>
    </source>
</reference>
<evidence type="ECO:0000313" key="2">
    <source>
        <dbReference type="EMBL" id="MBE9668248.1"/>
    </source>
</evidence>
<organism evidence="2 3">
    <name type="scientific">Mucilaginibacter boryungensis</name>
    <dbReference type="NCBI Taxonomy" id="768480"/>
    <lineage>
        <taxon>Bacteria</taxon>
        <taxon>Pseudomonadati</taxon>
        <taxon>Bacteroidota</taxon>
        <taxon>Sphingobacteriia</taxon>
        <taxon>Sphingobacteriales</taxon>
        <taxon>Sphingobacteriaceae</taxon>
        <taxon>Mucilaginibacter</taxon>
    </lineage>
</organism>
<dbReference type="InterPro" id="IPR036397">
    <property type="entry name" value="RNaseH_sf"/>
</dbReference>
<dbReference type="InterPro" id="IPR047655">
    <property type="entry name" value="Transpos_IS630-like"/>
</dbReference>
<dbReference type="EMBL" id="JADFFM010000002">
    <property type="protein sequence ID" value="MBE9668248.1"/>
    <property type="molecule type" value="Genomic_DNA"/>
</dbReference>
<evidence type="ECO:0000313" key="3">
    <source>
        <dbReference type="Proteomes" id="UP000632774"/>
    </source>
</evidence>
<dbReference type="RefSeq" id="WP_194107662.1">
    <property type="nucleotide sequence ID" value="NZ_JADFFM010000002.1"/>
</dbReference>
<keyword evidence="3" id="KW-1185">Reference proteome</keyword>
<sequence length="524" mass="61094">MYRQNIPKVKLNIIRKRFIQGTLQIANTAIDLKVSRSTVTKYSERYKIIKKHFPEKLHDMNFYMPNEPKSHRPSPVYNELIHLLPLLVAIAGGRSLKAMPVWHIYKKICPQGYTYSPFKIIFQKWVPENVTEHPVPWIKPLGEEDVKLLNEWRTSPGHREWQLVIFIEQALKGASLELIRHKADTDAATVRRWMAKYDLDGLTGLVIAPRKQNPVIKKRVQSRKARIVKLLHESPKQYQVNRASWSIQAITQVYHKLYEDDRCNYMSINRTIHLLGFGFKKSRDMLISPDPDYRIKVQNIQDILQQLKSTEKFFSIDEFGPTSVRLKGGRTLQHHSAKPKEVPLEQKSKGYIICTAALELSTNQITHFYSWKKNTTEMIKLLNILSIQYKDQERLYISWDAASWHNSTALTDHLRDCNSLDYRKQHQTPELQLVPLPSCTQYLNVIESVFSGLAKAVIHNSDYQSMDECRQAIDLHFKARNQHFKDNPKRAGQKIWGKEIVAPQFSETHHTRKPFGTREIGSLK</sequence>
<accession>A0ABR9XMS7</accession>
<dbReference type="Gene3D" id="3.30.420.10">
    <property type="entry name" value="Ribonuclease H-like superfamily/Ribonuclease H"/>
    <property type="match status" value="1"/>
</dbReference>